<proteinExistence type="predicted"/>
<dbReference type="EMBL" id="VIWY01000003">
    <property type="protein sequence ID" value="TWG20985.1"/>
    <property type="molecule type" value="Genomic_DNA"/>
</dbReference>
<protein>
    <submittedName>
        <fullName evidence="1">Uncharacterized protein</fullName>
    </submittedName>
</protein>
<evidence type="ECO:0000313" key="2">
    <source>
        <dbReference type="Proteomes" id="UP000320239"/>
    </source>
</evidence>
<dbReference type="RefSeq" id="WP_122979668.1">
    <property type="nucleotide sequence ID" value="NZ_BOMX01000113.1"/>
</dbReference>
<organism evidence="1 2">
    <name type="scientific">Actinoplanes teichomyceticus</name>
    <dbReference type="NCBI Taxonomy" id="1867"/>
    <lineage>
        <taxon>Bacteria</taxon>
        <taxon>Bacillati</taxon>
        <taxon>Actinomycetota</taxon>
        <taxon>Actinomycetes</taxon>
        <taxon>Micromonosporales</taxon>
        <taxon>Micromonosporaceae</taxon>
        <taxon>Actinoplanes</taxon>
    </lineage>
</organism>
<comment type="caution">
    <text evidence="1">The sequence shown here is derived from an EMBL/GenBank/DDBJ whole genome shotgun (WGS) entry which is preliminary data.</text>
</comment>
<dbReference type="AlphaFoldDB" id="A0A561WAW0"/>
<name>A0A561WAW0_ACTTI</name>
<gene>
    <name evidence="1" type="ORF">FHX34_103514</name>
</gene>
<dbReference type="Proteomes" id="UP000320239">
    <property type="component" value="Unassembled WGS sequence"/>
</dbReference>
<reference evidence="1 2" key="1">
    <citation type="submission" date="2019-06" db="EMBL/GenBank/DDBJ databases">
        <title>Sequencing the genomes of 1000 actinobacteria strains.</title>
        <authorList>
            <person name="Klenk H.-P."/>
        </authorList>
    </citation>
    <scope>NUCLEOTIDE SEQUENCE [LARGE SCALE GENOMIC DNA]</scope>
    <source>
        <strain evidence="1 2">DSM 43866</strain>
    </source>
</reference>
<accession>A0A561WAW0</accession>
<evidence type="ECO:0000313" key="1">
    <source>
        <dbReference type="EMBL" id="TWG20985.1"/>
    </source>
</evidence>
<keyword evidence="2" id="KW-1185">Reference proteome</keyword>
<sequence>MSALDWEALPRMLWELCDGPCMRRGQDIYALDVPGRPRQWYCRSCYLELWIAAGRPEQVSA</sequence>